<dbReference type="Gene3D" id="3.30.450.20">
    <property type="entry name" value="PAS domain"/>
    <property type="match status" value="2"/>
</dbReference>
<dbReference type="OrthoDB" id="2489132at2"/>
<dbReference type="GO" id="GO:0008773">
    <property type="term" value="F:[protein-PII] uridylyltransferase activity"/>
    <property type="evidence" value="ECO:0007669"/>
    <property type="project" value="InterPro"/>
</dbReference>
<dbReference type="InterPro" id="IPR000014">
    <property type="entry name" value="PAS"/>
</dbReference>
<dbReference type="SMART" id="SM00091">
    <property type="entry name" value="PAS"/>
    <property type="match status" value="1"/>
</dbReference>
<dbReference type="InterPro" id="IPR018821">
    <property type="entry name" value="DUF294_put_nucleoTrafse_sb-bd"/>
</dbReference>
<feature type="coiled-coil region" evidence="6">
    <location>
        <begin position="360"/>
        <end position="387"/>
    </location>
</feature>
<evidence type="ECO:0000256" key="4">
    <source>
        <dbReference type="ARBA" id="ARBA00022989"/>
    </source>
</evidence>
<accession>A0A1M5Y1L5</accession>
<dbReference type="GO" id="GO:0005886">
    <property type="term" value="C:plasma membrane"/>
    <property type="evidence" value="ECO:0007669"/>
    <property type="project" value="UniProtKB-SubCell"/>
</dbReference>
<proteinExistence type="predicted"/>
<dbReference type="Pfam" id="PF10335">
    <property type="entry name" value="DUF294_C"/>
    <property type="match status" value="1"/>
</dbReference>
<dbReference type="RefSeq" id="WP_073603167.1">
    <property type="nucleotide sequence ID" value="NZ_FQXZ01000014.1"/>
</dbReference>
<dbReference type="Pfam" id="PF17200">
    <property type="entry name" value="sCache_2"/>
    <property type="match status" value="1"/>
</dbReference>
<dbReference type="Pfam" id="PF03445">
    <property type="entry name" value="DUF294"/>
    <property type="match status" value="1"/>
</dbReference>
<keyword evidence="10" id="KW-1185">Reference proteome</keyword>
<dbReference type="InterPro" id="IPR035965">
    <property type="entry name" value="PAS-like_dom_sf"/>
</dbReference>
<evidence type="ECO:0000313" key="9">
    <source>
        <dbReference type="EMBL" id="SHI05704.1"/>
    </source>
</evidence>
<keyword evidence="5 7" id="KW-0472">Membrane</keyword>
<evidence type="ECO:0000256" key="5">
    <source>
        <dbReference type="ARBA" id="ARBA00023136"/>
    </source>
</evidence>
<evidence type="ECO:0000259" key="8">
    <source>
        <dbReference type="PROSITE" id="PS50112"/>
    </source>
</evidence>
<dbReference type="InterPro" id="IPR005105">
    <property type="entry name" value="GlnD_Uridyltrans_N"/>
</dbReference>
<dbReference type="STRING" id="1216006.VA7868_01425"/>
<feature type="transmembrane region" description="Helical" evidence="7">
    <location>
        <begin position="151"/>
        <end position="174"/>
    </location>
</feature>
<keyword evidence="3 7" id="KW-0812">Transmembrane</keyword>
<dbReference type="EMBL" id="FQXZ01000014">
    <property type="protein sequence ID" value="SHI05704.1"/>
    <property type="molecule type" value="Genomic_DNA"/>
</dbReference>
<organism evidence="9 10">
    <name type="scientific">Vibrio aerogenes CECT 7868</name>
    <dbReference type="NCBI Taxonomy" id="1216006"/>
    <lineage>
        <taxon>Bacteria</taxon>
        <taxon>Pseudomonadati</taxon>
        <taxon>Pseudomonadota</taxon>
        <taxon>Gammaproteobacteria</taxon>
        <taxon>Vibrionales</taxon>
        <taxon>Vibrionaceae</taxon>
        <taxon>Vibrio</taxon>
    </lineage>
</organism>
<feature type="domain" description="PAS" evidence="8">
    <location>
        <begin position="377"/>
        <end position="431"/>
    </location>
</feature>
<dbReference type="CDD" id="cd05401">
    <property type="entry name" value="NT_GlnE_GlnD_like"/>
    <property type="match status" value="1"/>
</dbReference>
<evidence type="ECO:0000256" key="6">
    <source>
        <dbReference type="SAM" id="Coils"/>
    </source>
</evidence>
<keyword evidence="4 7" id="KW-1133">Transmembrane helix</keyword>
<sequence length="860" mass="98786">MKLSEHADHTEQLFGIRAEEIHQWIDEFFDHNGQDHFRTMAGKLDYNPYDHRRFRHCKEALAEAIQTFGDRYTHQQIKDVFETHIRDDYDGYLPSRSDFRNDTFLARFHDEADKGTPDEVLDASELADYFEGLHDTDPDHAPSLNRFSLRIVLPTVAAIVLFITAIIYVIVPLAEDAMLGQKRQMLKALTSTAVSIVTNYVALEQQGILSTEKAQQQAAAEIQAMRYGPDNKDYFFITDMHPRMVMHPYRSDLKGKDLTHYTDSKNTSGVPVFTEITRLVKASQHGFLEYQWQWKDDPTVTAAKMTYVEGVTAWHWIIGTGVYLDDVQQEIDRLENTLYRVFLAITLGLTGIMGYVISQSKVIENRKKRAEMALHEAKNRYRALVESSNEGYILEADGQILFSNSRLHQLLGYTDTELKSQSIWEALFPDSPQNSKALTHLLQLFEQATEPGEFEARLQAKSGQQIDIILSTSRIFLSEKPGHVISFRPIIRKIYGGRFGTIKRGTDYQRISAGIVTDIEQGKSHGNVVESLNQLPDLIREMIETGARPDYLRRLIGSTYDAAICRFIELTIEDIGQPPVPFSFISFGSNARHDMTLFSDQDNAIVFATPEDSDLKSIRRYFLHLAEKVCAMLDQAGYSYCEGLIMASNHQWCLSQKEWEANFSHWIAQASPASILELNVFFDIRSTYGEASLVDGIQSHIQHLLHQHPEFLPIYAQNCLSYEVPLNTADEIKTENYEGKASLNLKDCLRPMEIFCRIYALKHDIRESNTMARLKQLHAAAELDSKTFREMVYIFDHIWHLRFMNQIIEYTDLRQVNDVLAINDLTWLEQENLKNVLSRISFLHEKAERDFLQAGGQNFL</sequence>
<dbReference type="SUPFAM" id="SSF55785">
    <property type="entry name" value="PYP-like sensor domain (PAS domain)"/>
    <property type="match status" value="1"/>
</dbReference>
<dbReference type="SMART" id="SM01049">
    <property type="entry name" value="Cache_2"/>
    <property type="match status" value="1"/>
</dbReference>
<dbReference type="Pfam" id="PF00989">
    <property type="entry name" value="PAS"/>
    <property type="match status" value="1"/>
</dbReference>
<feature type="transmembrane region" description="Helical" evidence="7">
    <location>
        <begin position="338"/>
        <end position="357"/>
    </location>
</feature>
<dbReference type="InterPro" id="IPR013767">
    <property type="entry name" value="PAS_fold"/>
</dbReference>
<gene>
    <name evidence="9" type="primary">mcp4_2</name>
    <name evidence="9" type="ORF">VA7868_01425</name>
</gene>
<dbReference type="Proteomes" id="UP000184608">
    <property type="component" value="Unassembled WGS sequence"/>
</dbReference>
<evidence type="ECO:0000256" key="1">
    <source>
        <dbReference type="ARBA" id="ARBA00004651"/>
    </source>
</evidence>
<keyword evidence="6" id="KW-0175">Coiled coil</keyword>
<dbReference type="PROSITE" id="PS50112">
    <property type="entry name" value="PAS"/>
    <property type="match status" value="1"/>
</dbReference>
<evidence type="ECO:0000256" key="2">
    <source>
        <dbReference type="ARBA" id="ARBA00022475"/>
    </source>
</evidence>
<evidence type="ECO:0000256" key="7">
    <source>
        <dbReference type="SAM" id="Phobius"/>
    </source>
</evidence>
<evidence type="ECO:0000313" key="10">
    <source>
        <dbReference type="Proteomes" id="UP000184608"/>
    </source>
</evidence>
<dbReference type="AlphaFoldDB" id="A0A1M5Y1L5"/>
<dbReference type="NCBIfam" id="TIGR00229">
    <property type="entry name" value="sensory_box"/>
    <property type="match status" value="1"/>
</dbReference>
<evidence type="ECO:0000256" key="3">
    <source>
        <dbReference type="ARBA" id="ARBA00022692"/>
    </source>
</evidence>
<name>A0A1M5Y1L5_9VIBR</name>
<dbReference type="CDD" id="cd00130">
    <property type="entry name" value="PAS"/>
    <property type="match status" value="1"/>
</dbReference>
<reference evidence="9 10" key="1">
    <citation type="submission" date="2016-11" db="EMBL/GenBank/DDBJ databases">
        <authorList>
            <person name="Jaros S."/>
            <person name="Januszkiewicz K."/>
            <person name="Wedrychowicz H."/>
        </authorList>
    </citation>
    <scope>NUCLEOTIDE SEQUENCE [LARGE SCALE GENOMIC DNA]</scope>
    <source>
        <strain evidence="9 10">CECT 7868</strain>
    </source>
</reference>
<keyword evidence="2" id="KW-1003">Cell membrane</keyword>
<dbReference type="GO" id="GO:0006355">
    <property type="term" value="P:regulation of DNA-templated transcription"/>
    <property type="evidence" value="ECO:0007669"/>
    <property type="project" value="InterPro"/>
</dbReference>
<protein>
    <submittedName>
        <fullName evidence="9">Methyl-accepting chemotaxis protein 4</fullName>
    </submittedName>
</protein>
<dbReference type="InterPro" id="IPR033480">
    <property type="entry name" value="sCache_2"/>
</dbReference>
<comment type="subcellular location">
    <subcellularLocation>
        <location evidence="1">Cell membrane</location>
        <topology evidence="1">Multi-pass membrane protein</topology>
    </subcellularLocation>
</comment>